<proteinExistence type="predicted"/>
<dbReference type="Proteomes" id="UP000051448">
    <property type="component" value="Unassembled WGS sequence"/>
</dbReference>
<gene>
    <name evidence="1" type="ORF">FC92_GL001108</name>
</gene>
<comment type="caution">
    <text evidence="1">The sequence shown here is derived from an EMBL/GenBank/DDBJ whole genome shotgun (WGS) entry which is preliminary data.</text>
</comment>
<reference evidence="1 2" key="1">
    <citation type="journal article" date="2015" name="Genome Announc.">
        <title>Expanding the biotechnology potential of lactobacilli through comparative genomics of 213 strains and associated genera.</title>
        <authorList>
            <person name="Sun Z."/>
            <person name="Harris H.M."/>
            <person name="McCann A."/>
            <person name="Guo C."/>
            <person name="Argimon S."/>
            <person name="Zhang W."/>
            <person name="Yang X."/>
            <person name="Jeffery I.B."/>
            <person name="Cooney J.C."/>
            <person name="Kagawa T.F."/>
            <person name="Liu W."/>
            <person name="Song Y."/>
            <person name="Salvetti E."/>
            <person name="Wrobel A."/>
            <person name="Rasinkangas P."/>
            <person name="Parkhill J."/>
            <person name="Rea M.C."/>
            <person name="O'Sullivan O."/>
            <person name="Ritari J."/>
            <person name="Douillard F.P."/>
            <person name="Paul Ross R."/>
            <person name="Yang R."/>
            <person name="Briner A.E."/>
            <person name="Felis G.E."/>
            <person name="de Vos W.M."/>
            <person name="Barrangou R."/>
            <person name="Klaenhammer T.R."/>
            <person name="Caufield P.W."/>
            <person name="Cui Y."/>
            <person name="Zhang H."/>
            <person name="O'Toole P.W."/>
        </authorList>
    </citation>
    <scope>NUCLEOTIDE SEQUENCE [LARGE SCALE GENOMIC DNA]</scope>
    <source>
        <strain evidence="1 2">DSM 19519</strain>
    </source>
</reference>
<name>A0A0R1MUF7_9LACO</name>
<sequence length="210" mass="25127">MKKKYKSKVDMLEAFRKEIYRLEIQDNPSRTEYQNRYDKKIAPSPNYLMKVLELNWREIIKFIGLEYKPYLNNENKLGRKEIQYNWEEVEAKICKLVFENKIKNNLEFSKILKKENFPTSLTLAKHGITWKKIIFEVNDKYNTIINSNIYYKDSDGEELVRIAKKIIKKNNIQDVNDYIKMGRNEYPSINMIGSKLNITRTAVINLLFHS</sequence>
<dbReference type="EMBL" id="AZDX01000003">
    <property type="protein sequence ID" value="KRL08035.1"/>
    <property type="molecule type" value="Genomic_DNA"/>
</dbReference>
<dbReference type="OrthoDB" id="2179319at2"/>
<dbReference type="GeneID" id="98309495"/>
<organism evidence="1 2">
    <name type="scientific">Liquorilactobacillus hordei DSM 19519</name>
    <dbReference type="NCBI Taxonomy" id="1423759"/>
    <lineage>
        <taxon>Bacteria</taxon>
        <taxon>Bacillati</taxon>
        <taxon>Bacillota</taxon>
        <taxon>Bacilli</taxon>
        <taxon>Lactobacillales</taxon>
        <taxon>Lactobacillaceae</taxon>
        <taxon>Liquorilactobacillus</taxon>
    </lineage>
</organism>
<evidence type="ECO:0000313" key="1">
    <source>
        <dbReference type="EMBL" id="KRL08035.1"/>
    </source>
</evidence>
<dbReference type="AlphaFoldDB" id="A0A0R1MUF7"/>
<protein>
    <submittedName>
        <fullName evidence="1">Uncharacterized protein</fullName>
    </submittedName>
</protein>
<accession>A0A0R1MUF7</accession>
<keyword evidence="2" id="KW-1185">Reference proteome</keyword>
<dbReference type="RefSeq" id="WP_057868820.1">
    <property type="nucleotide sequence ID" value="NZ_AZDX01000003.1"/>
</dbReference>
<evidence type="ECO:0000313" key="2">
    <source>
        <dbReference type="Proteomes" id="UP000051448"/>
    </source>
</evidence>
<dbReference type="PATRIC" id="fig|1423759.3.peg.1172"/>